<dbReference type="SUPFAM" id="SSF50685">
    <property type="entry name" value="Barwin-like endoglucanases"/>
    <property type="match status" value="1"/>
</dbReference>
<dbReference type="InterPro" id="IPR007112">
    <property type="entry name" value="Expansin/allergen_DPBB_dom"/>
</dbReference>
<accession>A0A1D2AED8</accession>
<evidence type="ECO:0000259" key="2">
    <source>
        <dbReference type="PROSITE" id="PS50842"/>
    </source>
</evidence>
<dbReference type="InterPro" id="IPR036908">
    <property type="entry name" value="RlpA-like_sf"/>
</dbReference>
<gene>
    <name evidence="3" type="ORF">g.3951</name>
</gene>
<dbReference type="CDD" id="cd22271">
    <property type="entry name" value="DPBB_EXP_N-like"/>
    <property type="match status" value="1"/>
</dbReference>
<dbReference type="InterPro" id="IPR009009">
    <property type="entry name" value="RlpA-like_DPBB"/>
</dbReference>
<organism evidence="3">
    <name type="scientific">Auxenochlorella protothecoides</name>
    <name type="common">Green microalga</name>
    <name type="synonym">Chlorella protothecoides</name>
    <dbReference type="NCBI Taxonomy" id="3075"/>
    <lineage>
        <taxon>Eukaryota</taxon>
        <taxon>Viridiplantae</taxon>
        <taxon>Chlorophyta</taxon>
        <taxon>core chlorophytes</taxon>
        <taxon>Trebouxiophyceae</taxon>
        <taxon>Chlorellales</taxon>
        <taxon>Chlorellaceae</taxon>
        <taxon>Auxenochlorella</taxon>
    </lineage>
</organism>
<evidence type="ECO:0000313" key="3">
    <source>
        <dbReference type="EMBL" id="JAT77579.1"/>
    </source>
</evidence>
<feature type="chain" id="PRO_5008901521" description="Expansin-like EG45 domain-containing protein" evidence="1">
    <location>
        <begin position="19"/>
        <end position="317"/>
    </location>
</feature>
<feature type="signal peptide" evidence="1">
    <location>
        <begin position="1"/>
        <end position="18"/>
    </location>
</feature>
<dbReference type="PROSITE" id="PS50842">
    <property type="entry name" value="EXPANSIN_EG45"/>
    <property type="match status" value="1"/>
</dbReference>
<dbReference type="Gene3D" id="2.40.40.10">
    <property type="entry name" value="RlpA-like domain"/>
    <property type="match status" value="1"/>
</dbReference>
<dbReference type="SMART" id="SM00837">
    <property type="entry name" value="DPBB_1"/>
    <property type="match status" value="1"/>
</dbReference>
<dbReference type="PANTHER" id="PTHR31867">
    <property type="entry name" value="EXPANSIN-A15"/>
    <property type="match status" value="1"/>
</dbReference>
<dbReference type="AlphaFoldDB" id="A0A1D2AED8"/>
<keyword evidence="1" id="KW-0732">Signal</keyword>
<evidence type="ECO:0000256" key="1">
    <source>
        <dbReference type="SAM" id="SignalP"/>
    </source>
</evidence>
<feature type="domain" description="Expansin-like EG45" evidence="2">
    <location>
        <begin position="41"/>
        <end position="172"/>
    </location>
</feature>
<proteinExistence type="predicted"/>
<dbReference type="GO" id="GO:0009664">
    <property type="term" value="P:plant-type cell wall organization"/>
    <property type="evidence" value="ECO:0007669"/>
    <property type="project" value="InterPro"/>
</dbReference>
<dbReference type="EMBL" id="GDKF01001043">
    <property type="protein sequence ID" value="JAT77579.1"/>
    <property type="molecule type" value="Transcribed_RNA"/>
</dbReference>
<reference evidence="3" key="1">
    <citation type="submission" date="2015-08" db="EMBL/GenBank/DDBJ databases">
        <authorList>
            <person name="Babu N.S."/>
            <person name="Beckwith C.J."/>
            <person name="Beseler K.G."/>
            <person name="Brison A."/>
            <person name="Carone J.V."/>
            <person name="Caskin T.P."/>
            <person name="Diamond M."/>
            <person name="Durham M.E."/>
            <person name="Foxe J.M."/>
            <person name="Go M."/>
            <person name="Henderson B.A."/>
            <person name="Jones I.B."/>
            <person name="McGettigan J.A."/>
            <person name="Micheletti S.J."/>
            <person name="Nasrallah M.E."/>
            <person name="Ortiz D."/>
            <person name="Piller C.R."/>
            <person name="Privatt S.R."/>
            <person name="Schneider S.L."/>
            <person name="Sharp S."/>
            <person name="Smith T.C."/>
            <person name="Stanton J.D."/>
            <person name="Ullery H.E."/>
            <person name="Wilson R.J."/>
            <person name="Serrano M.G."/>
            <person name="Buck G."/>
            <person name="Lee V."/>
            <person name="Wang Y."/>
            <person name="Carvalho R."/>
            <person name="Voegtly L."/>
            <person name="Shi R."/>
            <person name="Duckworth R."/>
            <person name="Johnson A."/>
            <person name="Loviza R."/>
            <person name="Walstead R."/>
            <person name="Shah Z."/>
            <person name="Kiflezghi M."/>
            <person name="Wade K."/>
            <person name="Ball S.L."/>
            <person name="Bradley K.W."/>
            <person name="Asai D.J."/>
            <person name="Bowman C.A."/>
            <person name="Russell D.A."/>
            <person name="Pope W.H."/>
            <person name="Jacobs-Sera D."/>
            <person name="Hendrix R.W."/>
            <person name="Hatfull G.F."/>
        </authorList>
    </citation>
    <scope>NUCLEOTIDE SEQUENCE</scope>
</reference>
<sequence>MARGGLLAALCLTSVIYAIEVCAWTRGRATFYGADGYSIHTGSCGFGFQWPGIGTGFDVAAMTDAAPDFTDSCGRCYEVRCDPTPRLLDGFGDLLDRSHVCLDEAASVIVRVTDSCPCRYPDNAYSNQKWCCFDHGITHFDLSVWAFEKLANTTWGVMGIRYREVPCRAEAKKKALPCPHPTPVDLPPSGQTPPNNSVVFERRDDWAGKLQGALKMVPDGLLRKQDGELLTFDQTFQGGRGNQSSLLDFFRNFRVAMDPEEMASKMAELGGQAVPKAALPQKEDVPTAAAQGLPFLPTSRQELVDSVTNFLRGRGQG</sequence>
<name>A0A1D2AED8_AUXPR</name>
<dbReference type="Pfam" id="PF03330">
    <property type="entry name" value="DPBB_1"/>
    <property type="match status" value="1"/>
</dbReference>
<protein>
    <recommendedName>
        <fullName evidence="2">Expansin-like EG45 domain-containing protein</fullName>
    </recommendedName>
</protein>
<dbReference type="InterPro" id="IPR002963">
    <property type="entry name" value="Expansin"/>
</dbReference>